<evidence type="ECO:0000313" key="11">
    <source>
        <dbReference type="EMBL" id="OAD21240.1"/>
    </source>
</evidence>
<accession>A0A176RZQ3</accession>
<organism evidence="11 12">
    <name type="scientific">Candidatus Thiomargarita nelsonii</name>
    <dbReference type="NCBI Taxonomy" id="1003181"/>
    <lineage>
        <taxon>Bacteria</taxon>
        <taxon>Pseudomonadati</taxon>
        <taxon>Pseudomonadota</taxon>
        <taxon>Gammaproteobacteria</taxon>
        <taxon>Thiotrichales</taxon>
        <taxon>Thiotrichaceae</taxon>
        <taxon>Thiomargarita</taxon>
    </lineage>
</organism>
<keyword evidence="2" id="KW-0813">Transport</keyword>
<dbReference type="SUPFAM" id="SSF81340">
    <property type="entry name" value="Clc chloride channel"/>
    <property type="match status" value="1"/>
</dbReference>
<dbReference type="PANTHER" id="PTHR43427:SF6">
    <property type="entry name" value="CHLORIDE CHANNEL PROTEIN CLC-E"/>
    <property type="match status" value="1"/>
</dbReference>
<dbReference type="CDD" id="cd00400">
    <property type="entry name" value="Voltage_gated_ClC"/>
    <property type="match status" value="1"/>
</dbReference>
<dbReference type="PRINTS" id="PR00762">
    <property type="entry name" value="CLCHANNEL"/>
</dbReference>
<feature type="transmembrane region" description="Helical" evidence="10">
    <location>
        <begin position="177"/>
        <end position="199"/>
    </location>
</feature>
<reference evidence="11 12" key="1">
    <citation type="submission" date="2016-05" db="EMBL/GenBank/DDBJ databases">
        <title>Single-cell genome of chain-forming Candidatus Thiomargarita nelsonii and comparison to other large sulfur-oxidizing bacteria.</title>
        <authorList>
            <person name="Winkel M."/>
            <person name="Salman V."/>
            <person name="Woyke T."/>
            <person name="Schulz-Vogt H."/>
            <person name="Richter M."/>
            <person name="Flood B."/>
            <person name="Bailey J."/>
            <person name="Amann R."/>
            <person name="Mussmann M."/>
        </authorList>
    </citation>
    <scope>NUCLEOTIDE SEQUENCE [LARGE SCALE GENOMIC DNA]</scope>
    <source>
        <strain evidence="11 12">THI036</strain>
    </source>
</reference>
<dbReference type="InterPro" id="IPR001807">
    <property type="entry name" value="ClC"/>
</dbReference>
<dbReference type="InterPro" id="IPR050368">
    <property type="entry name" value="ClC-type_chloride_channel"/>
</dbReference>
<dbReference type="Gene3D" id="1.10.3080.10">
    <property type="entry name" value="Clc chloride channel"/>
    <property type="match status" value="1"/>
</dbReference>
<keyword evidence="7" id="KW-0869">Chloride channel</keyword>
<dbReference type="AlphaFoldDB" id="A0A176RZQ3"/>
<feature type="non-terminal residue" evidence="11">
    <location>
        <position position="227"/>
    </location>
</feature>
<keyword evidence="12" id="KW-1185">Reference proteome</keyword>
<keyword evidence="3 10" id="KW-0812">Transmembrane</keyword>
<dbReference type="Proteomes" id="UP000076962">
    <property type="component" value="Unassembled WGS sequence"/>
</dbReference>
<evidence type="ECO:0000256" key="5">
    <source>
        <dbReference type="ARBA" id="ARBA00023065"/>
    </source>
</evidence>
<dbReference type="EMBL" id="LUTY01001775">
    <property type="protein sequence ID" value="OAD21240.1"/>
    <property type="molecule type" value="Genomic_DNA"/>
</dbReference>
<feature type="transmembrane region" description="Helical" evidence="10">
    <location>
        <begin position="105"/>
        <end position="130"/>
    </location>
</feature>
<comment type="subcellular location">
    <subcellularLocation>
        <location evidence="1">Membrane</location>
        <topology evidence="1">Multi-pass membrane protein</topology>
    </subcellularLocation>
</comment>
<dbReference type="GO" id="GO:0034707">
    <property type="term" value="C:chloride channel complex"/>
    <property type="evidence" value="ECO:0007669"/>
    <property type="project" value="UniProtKB-KW"/>
</dbReference>
<protein>
    <submittedName>
        <fullName evidence="11">Cl-channel voltage-gated family protein</fullName>
    </submittedName>
</protein>
<evidence type="ECO:0000313" key="12">
    <source>
        <dbReference type="Proteomes" id="UP000076962"/>
    </source>
</evidence>
<feature type="transmembrane region" description="Helical" evidence="10">
    <location>
        <begin position="12"/>
        <end position="31"/>
    </location>
</feature>
<dbReference type="PANTHER" id="PTHR43427">
    <property type="entry name" value="CHLORIDE CHANNEL PROTEIN CLC-E"/>
    <property type="match status" value="1"/>
</dbReference>
<evidence type="ECO:0000256" key="6">
    <source>
        <dbReference type="ARBA" id="ARBA00023136"/>
    </source>
</evidence>
<keyword evidence="4 10" id="KW-1133">Transmembrane helix</keyword>
<keyword evidence="9" id="KW-0407">Ion channel</keyword>
<evidence type="ECO:0000256" key="10">
    <source>
        <dbReference type="SAM" id="Phobius"/>
    </source>
</evidence>
<evidence type="ECO:0000256" key="7">
    <source>
        <dbReference type="ARBA" id="ARBA00023173"/>
    </source>
</evidence>
<evidence type="ECO:0000256" key="2">
    <source>
        <dbReference type="ARBA" id="ARBA00022448"/>
    </source>
</evidence>
<proteinExistence type="predicted"/>
<dbReference type="Pfam" id="PF00654">
    <property type="entry name" value="Voltage_CLC"/>
    <property type="match status" value="1"/>
</dbReference>
<feature type="non-terminal residue" evidence="11">
    <location>
        <position position="1"/>
    </location>
</feature>
<name>A0A176RZQ3_9GAMM</name>
<gene>
    <name evidence="11" type="ORF">THIOM_002998</name>
</gene>
<evidence type="ECO:0000256" key="1">
    <source>
        <dbReference type="ARBA" id="ARBA00004141"/>
    </source>
</evidence>
<comment type="caution">
    <text evidence="11">The sequence shown here is derived from an EMBL/GenBank/DDBJ whole genome shotgun (WGS) entry which is preliminary data.</text>
</comment>
<keyword evidence="6 10" id="KW-0472">Membrane</keyword>
<sequence>WGLLDGMGIYHLMIIPALGALLFAPIIIHFARDARGHGVSEVLEAVSVHGGRIPPRVGVVKSVASGLCIGSGGSVGLEGPIAQIGSAIGSYVGQIFTLNEDRIRLLLACGAGAGISATFHAPITGTIFALELILGHVEAGYFSAVVISAVVADTIAQLHKASCFVAPPYTLVSVWELYFYAILGVFAAFGALTFTKVLFKMEELWSKVPVSDYIRPALGGLVLGVIA</sequence>
<evidence type="ECO:0000256" key="9">
    <source>
        <dbReference type="ARBA" id="ARBA00023303"/>
    </source>
</evidence>
<keyword evidence="5" id="KW-0406">Ion transport</keyword>
<evidence type="ECO:0000256" key="3">
    <source>
        <dbReference type="ARBA" id="ARBA00022692"/>
    </source>
</evidence>
<dbReference type="InterPro" id="IPR014743">
    <property type="entry name" value="Cl-channel_core"/>
</dbReference>
<evidence type="ECO:0000256" key="4">
    <source>
        <dbReference type="ARBA" id="ARBA00022989"/>
    </source>
</evidence>
<dbReference type="GO" id="GO:0005254">
    <property type="term" value="F:chloride channel activity"/>
    <property type="evidence" value="ECO:0007669"/>
    <property type="project" value="UniProtKB-KW"/>
</dbReference>
<evidence type="ECO:0000256" key="8">
    <source>
        <dbReference type="ARBA" id="ARBA00023214"/>
    </source>
</evidence>
<keyword evidence="8" id="KW-0868">Chloride</keyword>